<dbReference type="Proteomes" id="UP001562425">
    <property type="component" value="Unassembled WGS sequence"/>
</dbReference>
<gene>
    <name evidence="6" type="ORF">pipiens_005521</name>
</gene>
<keyword evidence="4" id="KW-0527">Neuropeptide</keyword>
<evidence type="ECO:0000256" key="1">
    <source>
        <dbReference type="ARBA" id="ARBA00004613"/>
    </source>
</evidence>
<evidence type="ECO:0008006" key="8">
    <source>
        <dbReference type="Google" id="ProtNLM"/>
    </source>
</evidence>
<evidence type="ECO:0000313" key="7">
    <source>
        <dbReference type="Proteomes" id="UP001562425"/>
    </source>
</evidence>
<feature type="chain" id="PRO_5044784404" description="Secreted protein" evidence="5">
    <location>
        <begin position="29"/>
        <end position="166"/>
    </location>
</feature>
<dbReference type="GO" id="GO:0005576">
    <property type="term" value="C:extracellular region"/>
    <property type="evidence" value="ECO:0007669"/>
    <property type="project" value="UniProtKB-SubCell"/>
</dbReference>
<evidence type="ECO:0000256" key="5">
    <source>
        <dbReference type="SAM" id="SignalP"/>
    </source>
</evidence>
<accession>A0ABD1DXM7</accession>
<proteinExistence type="predicted"/>
<keyword evidence="3" id="KW-0027">Amidation</keyword>
<evidence type="ECO:0000313" key="6">
    <source>
        <dbReference type="EMBL" id="KAL1403880.1"/>
    </source>
</evidence>
<name>A0ABD1DXM7_CULPP</name>
<evidence type="ECO:0000256" key="4">
    <source>
        <dbReference type="ARBA" id="ARBA00023320"/>
    </source>
</evidence>
<evidence type="ECO:0000256" key="3">
    <source>
        <dbReference type="ARBA" id="ARBA00022815"/>
    </source>
</evidence>
<sequence length="166" mass="18654">MLPVAQLKMLVYVSLVLIVLSTARFCRAEADGSQDGGMMGESTRHKRGPTVGLFAFPRVGRSDPADLVEWSDLLEQQQQQQQQLAADDYEDYPYRTGLEMAKRQGKLVAFPRVVACRNVPAVTPVPQTRPCGSDRDWVNVPTWQTPRSKVNNCKHRYRSLHTTLGP</sequence>
<protein>
    <recommendedName>
        <fullName evidence="8">Secreted protein</fullName>
    </recommendedName>
</protein>
<comment type="caution">
    <text evidence="6">The sequence shown here is derived from an EMBL/GenBank/DDBJ whole genome shotgun (WGS) entry which is preliminary data.</text>
</comment>
<feature type="signal peptide" evidence="5">
    <location>
        <begin position="1"/>
        <end position="28"/>
    </location>
</feature>
<evidence type="ECO:0000256" key="2">
    <source>
        <dbReference type="ARBA" id="ARBA00022525"/>
    </source>
</evidence>
<dbReference type="InterPro" id="IPR013231">
    <property type="entry name" value="Periviscerokinin"/>
</dbReference>
<keyword evidence="2" id="KW-0964">Secreted</keyword>
<organism evidence="6 7">
    <name type="scientific">Culex pipiens pipiens</name>
    <name type="common">Northern house mosquito</name>
    <dbReference type="NCBI Taxonomy" id="38569"/>
    <lineage>
        <taxon>Eukaryota</taxon>
        <taxon>Metazoa</taxon>
        <taxon>Ecdysozoa</taxon>
        <taxon>Arthropoda</taxon>
        <taxon>Hexapoda</taxon>
        <taxon>Insecta</taxon>
        <taxon>Pterygota</taxon>
        <taxon>Neoptera</taxon>
        <taxon>Endopterygota</taxon>
        <taxon>Diptera</taxon>
        <taxon>Nematocera</taxon>
        <taxon>Culicoidea</taxon>
        <taxon>Culicidae</taxon>
        <taxon>Culicinae</taxon>
        <taxon>Culicini</taxon>
        <taxon>Culex</taxon>
        <taxon>Culex</taxon>
    </lineage>
</organism>
<reference evidence="6 7" key="1">
    <citation type="submission" date="2024-05" db="EMBL/GenBank/DDBJ databases">
        <title>Culex pipiens pipiens assembly and annotation.</title>
        <authorList>
            <person name="Alout H."/>
            <person name="Durand T."/>
        </authorList>
    </citation>
    <scope>NUCLEOTIDE SEQUENCE [LARGE SCALE GENOMIC DNA]</scope>
    <source>
        <strain evidence="6">HA-2024</strain>
        <tissue evidence="6">Whole body</tissue>
    </source>
</reference>
<comment type="subcellular location">
    <subcellularLocation>
        <location evidence="1">Secreted</location>
    </subcellularLocation>
</comment>
<dbReference type="GO" id="GO:0007218">
    <property type="term" value="P:neuropeptide signaling pathway"/>
    <property type="evidence" value="ECO:0007669"/>
    <property type="project" value="UniProtKB-KW"/>
</dbReference>
<keyword evidence="7" id="KW-1185">Reference proteome</keyword>
<dbReference type="AlphaFoldDB" id="A0ABD1DXM7"/>
<dbReference type="EMBL" id="JBEHCU010001050">
    <property type="protein sequence ID" value="KAL1403880.1"/>
    <property type="molecule type" value="Genomic_DNA"/>
</dbReference>
<keyword evidence="5" id="KW-0732">Signal</keyword>
<dbReference type="Pfam" id="PF08259">
    <property type="entry name" value="Periviscerokin"/>
    <property type="match status" value="1"/>
</dbReference>